<dbReference type="AlphaFoldDB" id="A0A0G4ICY4"/>
<accession>A0A0G4ICY4</accession>
<dbReference type="SUPFAM" id="SSF55159">
    <property type="entry name" value="eIF1-like"/>
    <property type="match status" value="1"/>
</dbReference>
<feature type="domain" description="SUI1" evidence="2">
    <location>
        <begin position="158"/>
        <end position="230"/>
    </location>
</feature>
<dbReference type="PANTHER" id="PTHR12789">
    <property type="entry name" value="DENSITY-REGULATED PROTEIN HOMOLOG"/>
    <property type="match status" value="1"/>
</dbReference>
<comment type="similarity">
    <text evidence="1">Belongs to the DENR family.</text>
</comment>
<dbReference type="CDD" id="cd11607">
    <property type="entry name" value="DENR_C"/>
    <property type="match status" value="1"/>
</dbReference>
<dbReference type="PhylomeDB" id="A0A0G4ICY4"/>
<dbReference type="PANTHER" id="PTHR12789:SF0">
    <property type="entry name" value="DENSITY-REGULATED PROTEIN"/>
    <property type="match status" value="1"/>
</dbReference>
<evidence type="ECO:0000313" key="3">
    <source>
        <dbReference type="EMBL" id="CEM55045.1"/>
    </source>
</evidence>
<dbReference type="GO" id="GO:0003743">
    <property type="term" value="F:translation initiation factor activity"/>
    <property type="evidence" value="ECO:0007669"/>
    <property type="project" value="InterPro"/>
</dbReference>
<proteinExistence type="inferred from homology"/>
<dbReference type="EMBL" id="CDMZ01005841">
    <property type="protein sequence ID" value="CEM55045.1"/>
    <property type="molecule type" value="Genomic_DNA"/>
</dbReference>
<dbReference type="PROSITE" id="PS50296">
    <property type="entry name" value="SUI1"/>
    <property type="match status" value="1"/>
</dbReference>
<dbReference type="InterPro" id="IPR046447">
    <property type="entry name" value="DENR_C"/>
</dbReference>
<dbReference type="InterPro" id="IPR036877">
    <property type="entry name" value="SUI1_dom_sf"/>
</dbReference>
<sequence length="242" mass="27546">MGDFFSESVRFSSGDFDLLSAAALEKVDLVDADLKRRYKQITGREFVSSSATQEDDDDEEEELTECFQHDKNEPIKGPVKVKYCPVTGFPFDFCEFHPRWEEVKKTVLPRYKQWYSHVPEEEFARLCLNDGGPDQGKEKEAVEETGGKKKKKEVVKEVQIRRVFRKGRKSVTLVAGLDFFGVKLAEATKLFRQKFSCGAAVVKGVPGEPDHIDVQGDFEREVEALIKQEYPSVPGDKIRIVD</sequence>
<dbReference type="Pfam" id="PF01253">
    <property type="entry name" value="SUI1"/>
    <property type="match status" value="1"/>
</dbReference>
<evidence type="ECO:0000259" key="2">
    <source>
        <dbReference type="PROSITE" id="PS50296"/>
    </source>
</evidence>
<dbReference type="GO" id="GO:0001731">
    <property type="term" value="P:formation of translation preinitiation complex"/>
    <property type="evidence" value="ECO:0007669"/>
    <property type="project" value="TreeGrafter"/>
</dbReference>
<organism evidence="3">
    <name type="scientific">Chromera velia CCMP2878</name>
    <dbReference type="NCBI Taxonomy" id="1169474"/>
    <lineage>
        <taxon>Eukaryota</taxon>
        <taxon>Sar</taxon>
        <taxon>Alveolata</taxon>
        <taxon>Colpodellida</taxon>
        <taxon>Chromeraceae</taxon>
        <taxon>Chromera</taxon>
    </lineage>
</organism>
<dbReference type="InterPro" id="IPR001950">
    <property type="entry name" value="SUI1"/>
</dbReference>
<evidence type="ECO:0000256" key="1">
    <source>
        <dbReference type="ARBA" id="ARBA00007514"/>
    </source>
</evidence>
<gene>
    <name evidence="3" type="ORF">Cvel_13265</name>
</gene>
<name>A0A0G4ICY4_9ALVE</name>
<protein>
    <recommendedName>
        <fullName evidence="2">SUI1 domain-containing protein</fullName>
    </recommendedName>
</protein>
<reference evidence="3" key="1">
    <citation type="submission" date="2014-11" db="EMBL/GenBank/DDBJ databases">
        <authorList>
            <person name="Otto D Thomas"/>
            <person name="Naeem Raeece"/>
        </authorList>
    </citation>
    <scope>NUCLEOTIDE SEQUENCE</scope>
</reference>
<dbReference type="InterPro" id="IPR050318">
    <property type="entry name" value="DENR/SUI1_TIF"/>
</dbReference>
<dbReference type="Gene3D" id="3.30.780.10">
    <property type="entry name" value="SUI1-like domain"/>
    <property type="match status" value="1"/>
</dbReference>
<dbReference type="GO" id="GO:0002188">
    <property type="term" value="P:translation reinitiation"/>
    <property type="evidence" value="ECO:0007669"/>
    <property type="project" value="TreeGrafter"/>
</dbReference>
<dbReference type="VEuPathDB" id="CryptoDB:Cvel_13265"/>
<dbReference type="GO" id="GO:0003729">
    <property type="term" value="F:mRNA binding"/>
    <property type="evidence" value="ECO:0007669"/>
    <property type="project" value="TreeGrafter"/>
</dbReference>